<dbReference type="Proteomes" id="UP000262699">
    <property type="component" value="Unassembled WGS sequence"/>
</dbReference>
<dbReference type="InterPro" id="IPR002197">
    <property type="entry name" value="HTH_Fis"/>
</dbReference>
<feature type="domain" description="Sigma-54 factor interaction" evidence="6">
    <location>
        <begin position="1"/>
        <end position="63"/>
    </location>
</feature>
<dbReference type="EMBL" id="DOYJ01000039">
    <property type="protein sequence ID" value="HCB74779.1"/>
    <property type="molecule type" value="Genomic_DNA"/>
</dbReference>
<dbReference type="PRINTS" id="PR01590">
    <property type="entry name" value="HTHFIS"/>
</dbReference>
<dbReference type="AlphaFoldDB" id="A0A3D0W8C3"/>
<evidence type="ECO:0000259" key="6">
    <source>
        <dbReference type="PROSITE" id="PS50045"/>
    </source>
</evidence>
<dbReference type="PANTHER" id="PTHR32071">
    <property type="entry name" value="TRANSCRIPTIONAL REGULATORY PROTEIN"/>
    <property type="match status" value="1"/>
</dbReference>
<keyword evidence="5" id="KW-0804">Transcription</keyword>
<dbReference type="GO" id="GO:0043565">
    <property type="term" value="F:sequence-specific DNA binding"/>
    <property type="evidence" value="ECO:0007669"/>
    <property type="project" value="InterPro"/>
</dbReference>
<dbReference type="GO" id="GO:0005524">
    <property type="term" value="F:ATP binding"/>
    <property type="evidence" value="ECO:0007669"/>
    <property type="project" value="UniProtKB-KW"/>
</dbReference>
<reference evidence="7 8" key="1">
    <citation type="journal article" date="2018" name="Nat. Biotechnol.">
        <title>A standardized bacterial taxonomy based on genome phylogeny substantially revises the tree of life.</title>
        <authorList>
            <person name="Parks D.H."/>
            <person name="Chuvochina M."/>
            <person name="Waite D.W."/>
            <person name="Rinke C."/>
            <person name="Skarshewski A."/>
            <person name="Chaumeil P.A."/>
            <person name="Hugenholtz P."/>
        </authorList>
    </citation>
    <scope>NUCLEOTIDE SEQUENCE [LARGE SCALE GENOMIC DNA]</scope>
    <source>
        <strain evidence="7">UBA9015</strain>
    </source>
</reference>
<dbReference type="InterPro" id="IPR002078">
    <property type="entry name" value="Sigma_54_int"/>
</dbReference>
<dbReference type="SUPFAM" id="SSF46689">
    <property type="entry name" value="Homeodomain-like"/>
    <property type="match status" value="1"/>
</dbReference>
<dbReference type="Pfam" id="PF02954">
    <property type="entry name" value="HTH_8"/>
    <property type="match status" value="1"/>
</dbReference>
<dbReference type="GO" id="GO:0000160">
    <property type="term" value="P:phosphorelay signal transduction system"/>
    <property type="evidence" value="ECO:0007669"/>
    <property type="project" value="UniProtKB-KW"/>
</dbReference>
<dbReference type="Gene3D" id="1.10.10.60">
    <property type="entry name" value="Homeodomain-like"/>
    <property type="match status" value="1"/>
</dbReference>
<keyword evidence="3" id="KW-0902">Two-component regulatory system</keyword>
<evidence type="ECO:0000256" key="3">
    <source>
        <dbReference type="ARBA" id="ARBA00023012"/>
    </source>
</evidence>
<evidence type="ECO:0000313" key="8">
    <source>
        <dbReference type="Proteomes" id="UP000262699"/>
    </source>
</evidence>
<keyword evidence="4" id="KW-0805">Transcription regulation</keyword>
<evidence type="ECO:0000256" key="1">
    <source>
        <dbReference type="ARBA" id="ARBA00022741"/>
    </source>
</evidence>
<dbReference type="InterPro" id="IPR009057">
    <property type="entry name" value="Homeodomain-like_sf"/>
</dbReference>
<evidence type="ECO:0000256" key="4">
    <source>
        <dbReference type="ARBA" id="ARBA00023015"/>
    </source>
</evidence>
<dbReference type="Gene3D" id="1.10.8.60">
    <property type="match status" value="1"/>
</dbReference>
<organism evidence="7 8">
    <name type="scientific">Sphingomonas bacterium</name>
    <dbReference type="NCBI Taxonomy" id="1895847"/>
    <lineage>
        <taxon>Bacteria</taxon>
        <taxon>Pseudomonadati</taxon>
        <taxon>Pseudomonadota</taxon>
        <taxon>Alphaproteobacteria</taxon>
        <taxon>Sphingomonadales</taxon>
        <taxon>Sphingomonadaceae</taxon>
        <taxon>Sphingomonas</taxon>
    </lineage>
</organism>
<dbReference type="GO" id="GO:0006355">
    <property type="term" value="P:regulation of DNA-templated transcription"/>
    <property type="evidence" value="ECO:0007669"/>
    <property type="project" value="InterPro"/>
</dbReference>
<evidence type="ECO:0000256" key="2">
    <source>
        <dbReference type="ARBA" id="ARBA00022840"/>
    </source>
</evidence>
<protein>
    <submittedName>
        <fullName evidence="7">Sigma-54-dependent Fis family transcriptional regulator</fullName>
    </submittedName>
</protein>
<feature type="non-terminal residue" evidence="7">
    <location>
        <position position="1"/>
    </location>
</feature>
<proteinExistence type="predicted"/>
<gene>
    <name evidence="7" type="ORF">DEP91_01155</name>
</gene>
<sequence>LRLPPLSERAEDVPLLAAHFLTSIAAARRRPPPPMALAAAMLARRDWPGNVRELEMAAERLVLGLDEADGPAAGDLPLPDRVRAFERAAIEDAVRRAGGEVAAAVRLLGIPRETFYYRVKRLGIDLKDLRG</sequence>
<evidence type="ECO:0000313" key="7">
    <source>
        <dbReference type="EMBL" id="HCB74779.1"/>
    </source>
</evidence>
<dbReference type="InterPro" id="IPR027417">
    <property type="entry name" value="P-loop_NTPase"/>
</dbReference>
<dbReference type="InterPro" id="IPR058031">
    <property type="entry name" value="AAA_lid_NorR"/>
</dbReference>
<comment type="caution">
    <text evidence="7">The sequence shown here is derived from an EMBL/GenBank/DDBJ whole genome shotgun (WGS) entry which is preliminary data.</text>
</comment>
<dbReference type="PROSITE" id="PS50045">
    <property type="entry name" value="SIGMA54_INTERACT_4"/>
    <property type="match status" value="1"/>
</dbReference>
<dbReference type="PANTHER" id="PTHR32071:SF57">
    <property type="entry name" value="C4-DICARBOXYLATE TRANSPORT TRANSCRIPTIONAL REGULATORY PROTEIN DCTD"/>
    <property type="match status" value="1"/>
</dbReference>
<accession>A0A3D0W8C3</accession>
<evidence type="ECO:0000256" key="5">
    <source>
        <dbReference type="ARBA" id="ARBA00023163"/>
    </source>
</evidence>
<name>A0A3D0W8C3_9SPHN</name>
<keyword evidence="2" id="KW-0067">ATP-binding</keyword>
<keyword evidence="1" id="KW-0547">Nucleotide-binding</keyword>
<dbReference type="SUPFAM" id="SSF52540">
    <property type="entry name" value="P-loop containing nucleoside triphosphate hydrolases"/>
    <property type="match status" value="1"/>
</dbReference>
<dbReference type="Pfam" id="PF25601">
    <property type="entry name" value="AAA_lid_14"/>
    <property type="match status" value="1"/>
</dbReference>